<protein>
    <recommendedName>
        <fullName evidence="4">F-box domain-containing protein</fullName>
    </recommendedName>
</protein>
<feature type="compositionally biased region" description="Low complexity" evidence="1">
    <location>
        <begin position="83"/>
        <end position="93"/>
    </location>
</feature>
<sequence>MIEVLCRGPTALEGSRSPYGGGEDRRMKEGGGGGPSSNGGKRAPPRRSQTQHEYFLPQSPAFAMFTIPQSPPATEDRPPQWPSSPATPDSAAAGEKDAERSRAAARRPPLGPPRRSYSVTDQQPIPRRHPPPATGLALLDLPAELHFSIMDFLDPIDSACLGLANKHFYAIHRRLHGTVPLTARRSGPNELEWAWHLAGNVVVRKGPAGEDVSATAAAAAAEDKTAALSRLRVRGQGYCRMCGVTRCQLHKHIQEWMGEGWEYCSVKQRFGPAAPEGAKSYCYMSKPGDARRCGRHGVRASRVELR</sequence>
<organism evidence="2 3">
    <name type="scientific">Staphylotrichum tortipilum</name>
    <dbReference type="NCBI Taxonomy" id="2831512"/>
    <lineage>
        <taxon>Eukaryota</taxon>
        <taxon>Fungi</taxon>
        <taxon>Dikarya</taxon>
        <taxon>Ascomycota</taxon>
        <taxon>Pezizomycotina</taxon>
        <taxon>Sordariomycetes</taxon>
        <taxon>Sordariomycetidae</taxon>
        <taxon>Sordariales</taxon>
        <taxon>Chaetomiaceae</taxon>
        <taxon>Staphylotrichum</taxon>
    </lineage>
</organism>
<reference evidence="2" key="2">
    <citation type="submission" date="2023-05" db="EMBL/GenBank/DDBJ databases">
        <authorList>
            <consortium name="Lawrence Berkeley National Laboratory"/>
            <person name="Steindorff A."/>
            <person name="Hensen N."/>
            <person name="Bonometti L."/>
            <person name="Westerberg I."/>
            <person name="Brannstrom I.O."/>
            <person name="Guillou S."/>
            <person name="Cros-Aarteil S."/>
            <person name="Calhoun S."/>
            <person name="Haridas S."/>
            <person name="Kuo A."/>
            <person name="Mondo S."/>
            <person name="Pangilinan J."/>
            <person name="Riley R."/>
            <person name="Labutti K."/>
            <person name="Andreopoulos B."/>
            <person name="Lipzen A."/>
            <person name="Chen C."/>
            <person name="Yanf M."/>
            <person name="Daum C."/>
            <person name="Ng V."/>
            <person name="Clum A."/>
            <person name="Ohm R."/>
            <person name="Martin F."/>
            <person name="Silar P."/>
            <person name="Natvig D."/>
            <person name="Lalanne C."/>
            <person name="Gautier V."/>
            <person name="Ament-Velasquez S.L."/>
            <person name="Kruys A."/>
            <person name="Hutchinson M.I."/>
            <person name="Powell A.J."/>
            <person name="Barry K."/>
            <person name="Miller A.N."/>
            <person name="Grigoriev I.V."/>
            <person name="Debuchy R."/>
            <person name="Gladieux P."/>
            <person name="Thoren M.H."/>
            <person name="Johannesson H."/>
        </authorList>
    </citation>
    <scope>NUCLEOTIDE SEQUENCE</scope>
    <source>
        <strain evidence="2">CBS 103.79</strain>
    </source>
</reference>
<feature type="region of interest" description="Disordered" evidence="1">
    <location>
        <begin position="1"/>
        <end position="133"/>
    </location>
</feature>
<dbReference type="AlphaFoldDB" id="A0AAN6RYE1"/>
<dbReference type="CDD" id="cd09917">
    <property type="entry name" value="F-box_SF"/>
    <property type="match status" value="1"/>
</dbReference>
<evidence type="ECO:0000313" key="2">
    <source>
        <dbReference type="EMBL" id="KAK3906741.1"/>
    </source>
</evidence>
<dbReference type="Proteomes" id="UP001303889">
    <property type="component" value="Unassembled WGS sequence"/>
</dbReference>
<gene>
    <name evidence="2" type="ORF">C8A05DRAFT_29395</name>
</gene>
<evidence type="ECO:0000256" key="1">
    <source>
        <dbReference type="SAM" id="MobiDB-lite"/>
    </source>
</evidence>
<evidence type="ECO:0008006" key="4">
    <source>
        <dbReference type="Google" id="ProtNLM"/>
    </source>
</evidence>
<reference evidence="2" key="1">
    <citation type="journal article" date="2023" name="Mol. Phylogenet. Evol.">
        <title>Genome-scale phylogeny and comparative genomics of the fungal order Sordariales.</title>
        <authorList>
            <person name="Hensen N."/>
            <person name="Bonometti L."/>
            <person name="Westerberg I."/>
            <person name="Brannstrom I.O."/>
            <person name="Guillou S."/>
            <person name="Cros-Aarteil S."/>
            <person name="Calhoun S."/>
            <person name="Haridas S."/>
            <person name="Kuo A."/>
            <person name="Mondo S."/>
            <person name="Pangilinan J."/>
            <person name="Riley R."/>
            <person name="LaButti K."/>
            <person name="Andreopoulos B."/>
            <person name="Lipzen A."/>
            <person name="Chen C."/>
            <person name="Yan M."/>
            <person name="Daum C."/>
            <person name="Ng V."/>
            <person name="Clum A."/>
            <person name="Steindorff A."/>
            <person name="Ohm R.A."/>
            <person name="Martin F."/>
            <person name="Silar P."/>
            <person name="Natvig D.O."/>
            <person name="Lalanne C."/>
            <person name="Gautier V."/>
            <person name="Ament-Velasquez S.L."/>
            <person name="Kruys A."/>
            <person name="Hutchinson M.I."/>
            <person name="Powell A.J."/>
            <person name="Barry K."/>
            <person name="Miller A.N."/>
            <person name="Grigoriev I.V."/>
            <person name="Debuchy R."/>
            <person name="Gladieux P."/>
            <person name="Hiltunen Thoren M."/>
            <person name="Johannesson H."/>
        </authorList>
    </citation>
    <scope>NUCLEOTIDE SEQUENCE</scope>
    <source>
        <strain evidence="2">CBS 103.79</strain>
    </source>
</reference>
<evidence type="ECO:0000313" key="3">
    <source>
        <dbReference type="Proteomes" id="UP001303889"/>
    </source>
</evidence>
<comment type="caution">
    <text evidence="2">The sequence shown here is derived from an EMBL/GenBank/DDBJ whole genome shotgun (WGS) entry which is preliminary data.</text>
</comment>
<dbReference type="EMBL" id="MU855320">
    <property type="protein sequence ID" value="KAK3906741.1"/>
    <property type="molecule type" value="Genomic_DNA"/>
</dbReference>
<accession>A0AAN6RYE1</accession>
<dbReference type="InterPro" id="IPR036047">
    <property type="entry name" value="F-box-like_dom_sf"/>
</dbReference>
<keyword evidence="3" id="KW-1185">Reference proteome</keyword>
<name>A0AAN6RYE1_9PEZI</name>
<proteinExistence type="predicted"/>
<dbReference type="SUPFAM" id="SSF81383">
    <property type="entry name" value="F-box domain"/>
    <property type="match status" value="1"/>
</dbReference>